<reference evidence="2 3" key="1">
    <citation type="submission" date="2019-06" db="EMBL/GenBank/DDBJ databases">
        <title>Sequencing the genomes of 1000 actinobacteria strains.</title>
        <authorList>
            <person name="Klenk H.-P."/>
        </authorList>
    </citation>
    <scope>NUCLEOTIDE SEQUENCE [LARGE SCALE GENOMIC DNA]</scope>
    <source>
        <strain evidence="2 3">DSM 45015</strain>
    </source>
</reference>
<evidence type="ECO:0000256" key="1">
    <source>
        <dbReference type="SAM" id="Phobius"/>
    </source>
</evidence>
<evidence type="ECO:0000313" key="3">
    <source>
        <dbReference type="Proteomes" id="UP000317422"/>
    </source>
</evidence>
<keyword evidence="3" id="KW-1185">Reference proteome</keyword>
<comment type="caution">
    <text evidence="2">The sequence shown here is derived from an EMBL/GenBank/DDBJ whole genome shotgun (WGS) entry which is preliminary data.</text>
</comment>
<accession>A0A543NKR0</accession>
<keyword evidence="1" id="KW-0812">Transmembrane</keyword>
<dbReference type="AlphaFoldDB" id="A0A543NKR0"/>
<keyword evidence="1" id="KW-0472">Membrane</keyword>
<proteinExistence type="predicted"/>
<keyword evidence="1" id="KW-1133">Transmembrane helix</keyword>
<organism evidence="2 3">
    <name type="scientific">Haloactinospora alba</name>
    <dbReference type="NCBI Taxonomy" id="405555"/>
    <lineage>
        <taxon>Bacteria</taxon>
        <taxon>Bacillati</taxon>
        <taxon>Actinomycetota</taxon>
        <taxon>Actinomycetes</taxon>
        <taxon>Streptosporangiales</taxon>
        <taxon>Nocardiopsidaceae</taxon>
        <taxon>Haloactinospora</taxon>
    </lineage>
</organism>
<feature type="transmembrane region" description="Helical" evidence="1">
    <location>
        <begin position="20"/>
        <end position="44"/>
    </location>
</feature>
<sequence>MSKATESKASPLGRDVKAIVLTNVIALVSLLAFAALGLSIVSAATGESMILSV</sequence>
<gene>
    <name evidence="2" type="ORF">FHX37_2334</name>
</gene>
<dbReference type="Proteomes" id="UP000317422">
    <property type="component" value="Unassembled WGS sequence"/>
</dbReference>
<protein>
    <submittedName>
        <fullName evidence="2">Uncharacterized protein</fullName>
    </submittedName>
</protein>
<dbReference type="RefSeq" id="WP_170181559.1">
    <property type="nucleotide sequence ID" value="NZ_VFQC01000001.1"/>
</dbReference>
<dbReference type="EMBL" id="VFQC01000001">
    <property type="protein sequence ID" value="TQN32377.1"/>
    <property type="molecule type" value="Genomic_DNA"/>
</dbReference>
<name>A0A543NKR0_9ACTN</name>
<evidence type="ECO:0000313" key="2">
    <source>
        <dbReference type="EMBL" id="TQN32377.1"/>
    </source>
</evidence>